<evidence type="ECO:0000256" key="1">
    <source>
        <dbReference type="ARBA" id="ARBA00004651"/>
    </source>
</evidence>
<comment type="caution">
    <text evidence="9">The sequence shown here is derived from an EMBL/GenBank/DDBJ whole genome shotgun (WGS) entry which is preliminary data.</text>
</comment>
<dbReference type="GO" id="GO:0022857">
    <property type="term" value="F:transmembrane transporter activity"/>
    <property type="evidence" value="ECO:0007669"/>
    <property type="project" value="TreeGrafter"/>
</dbReference>
<dbReference type="RefSeq" id="WP_144325871.1">
    <property type="nucleotide sequence ID" value="NZ_CAXOGR010000012.1"/>
</dbReference>
<reference evidence="9 10" key="1">
    <citation type="submission" date="2017-10" db="EMBL/GenBank/DDBJ databases">
        <title>FDA dAtabase for Regulatory Grade micrObial Sequences (FDA-ARGOS): Supporting development and validation of Infectious Disease Dx tests.</title>
        <authorList>
            <person name="Campos J."/>
            <person name="Goldberg B."/>
            <person name="Tallon L.J."/>
            <person name="Sadzewicz L."/>
            <person name="Sengamalay N."/>
            <person name="Ott S."/>
            <person name="Godinez A."/>
            <person name="Nagaraj S."/>
            <person name="Vyas G."/>
            <person name="Aluvathingal J."/>
            <person name="Nadendla S."/>
            <person name="Geyer C."/>
            <person name="Nandy P."/>
            <person name="Hobson J."/>
            <person name="Sichtig H."/>
        </authorList>
    </citation>
    <scope>NUCLEOTIDE SEQUENCE [LARGE SCALE GENOMIC DNA]</scope>
    <source>
        <strain evidence="9 10">FDAARGOS_185</strain>
    </source>
</reference>
<sequence length="491" mass="54385">MNYWKRAKNSIFRTKGKSLILFAVIFVLGNVIAGAIAIQQSTTNVEKKMKQELGATVSAEPDLNKLLEQNENGEMQASSQNERLKEETIKKMGASPYVKDYDYSYMAYLYVKKFKTYELQDQGDIHFATPYNSMTLKGSNSTEPMDFKNKKVKLVDGRMLTKEELAGKKPVALISKKVADENGLSVGDQMVLDTVTLLPKEDGSMDTQDSTEHGIKIVGLFEPIKLEKKKKEGQNGQDALNQQITELEQYNTAFVSNGLVREINKIEMDNQPEELKEDSEGEVSPIFTLKSPDDVAAFKKEMKPLLPDGYKAVASTDEFDKVGASVKRLSKISGYVVLLAILASLLIITLVVVLFMKDRRHEWGIYLSLGEHRKNIMKQVIAELLVISLAALLISLVSGNVLGKMVSESLIAGDAMDQSAQDIGSQMISMGGNASVLASSLSNQDVLNNYEVRFSMTYIATYLIAGIGTILLAAILPLTYVMRLNPKKIMM</sequence>
<dbReference type="Pfam" id="PF02687">
    <property type="entry name" value="FtsX"/>
    <property type="match status" value="1"/>
</dbReference>
<dbReference type="Proteomes" id="UP000316316">
    <property type="component" value="Unassembled WGS sequence"/>
</dbReference>
<evidence type="ECO:0000256" key="2">
    <source>
        <dbReference type="ARBA" id="ARBA00022475"/>
    </source>
</evidence>
<dbReference type="InterPro" id="IPR003838">
    <property type="entry name" value="ABC3_permease_C"/>
</dbReference>
<dbReference type="GO" id="GO:0005886">
    <property type="term" value="C:plasma membrane"/>
    <property type="evidence" value="ECO:0007669"/>
    <property type="project" value="UniProtKB-SubCell"/>
</dbReference>
<dbReference type="AlphaFoldDB" id="A0A8B5VXU8"/>
<dbReference type="PANTHER" id="PTHR30572">
    <property type="entry name" value="MEMBRANE COMPONENT OF TRANSPORTER-RELATED"/>
    <property type="match status" value="1"/>
</dbReference>
<evidence type="ECO:0000256" key="3">
    <source>
        <dbReference type="ARBA" id="ARBA00022692"/>
    </source>
</evidence>
<organism evidence="9 10">
    <name type="scientific">Enterococcus avium</name>
    <name type="common">Streptococcus avium</name>
    <dbReference type="NCBI Taxonomy" id="33945"/>
    <lineage>
        <taxon>Bacteria</taxon>
        <taxon>Bacillati</taxon>
        <taxon>Bacillota</taxon>
        <taxon>Bacilli</taxon>
        <taxon>Lactobacillales</taxon>
        <taxon>Enterococcaceae</taxon>
        <taxon>Enterococcus</taxon>
    </lineage>
</organism>
<evidence type="ECO:0000256" key="6">
    <source>
        <dbReference type="SAM" id="Phobius"/>
    </source>
</evidence>
<evidence type="ECO:0000313" key="9">
    <source>
        <dbReference type="EMBL" id="TRZ29006.1"/>
    </source>
</evidence>
<comment type="subcellular location">
    <subcellularLocation>
        <location evidence="1">Cell membrane</location>
        <topology evidence="1">Multi-pass membrane protein</topology>
    </subcellularLocation>
</comment>
<name>A0A8B5VXU8_ENTAV</name>
<gene>
    <name evidence="9" type="ORF">AUF17_20135</name>
</gene>
<keyword evidence="4 6" id="KW-1133">Transmembrane helix</keyword>
<accession>A0A8B5VXU8</accession>
<evidence type="ECO:0000256" key="4">
    <source>
        <dbReference type="ARBA" id="ARBA00022989"/>
    </source>
</evidence>
<dbReference type="PANTHER" id="PTHR30572:SF9">
    <property type="entry name" value="ABC TRANSPORTER PERMEASE PROTEIN"/>
    <property type="match status" value="1"/>
</dbReference>
<evidence type="ECO:0000259" key="8">
    <source>
        <dbReference type="Pfam" id="PF12704"/>
    </source>
</evidence>
<proteinExistence type="predicted"/>
<dbReference type="InterPro" id="IPR050250">
    <property type="entry name" value="Macrolide_Exporter_MacB"/>
</dbReference>
<feature type="transmembrane region" description="Helical" evidence="6">
    <location>
        <begin position="459"/>
        <end position="481"/>
    </location>
</feature>
<feature type="domain" description="ABC3 transporter permease C-terminal" evidence="7">
    <location>
        <begin position="336"/>
        <end position="486"/>
    </location>
</feature>
<keyword evidence="2" id="KW-1003">Cell membrane</keyword>
<feature type="domain" description="MacB-like periplasmic core" evidence="8">
    <location>
        <begin position="23"/>
        <end position="303"/>
    </location>
</feature>
<evidence type="ECO:0000256" key="5">
    <source>
        <dbReference type="ARBA" id="ARBA00023136"/>
    </source>
</evidence>
<evidence type="ECO:0000259" key="7">
    <source>
        <dbReference type="Pfam" id="PF02687"/>
    </source>
</evidence>
<protein>
    <submittedName>
        <fullName evidence="9">ABC transporter permease</fullName>
    </submittedName>
</protein>
<dbReference type="InterPro" id="IPR025857">
    <property type="entry name" value="MacB_PCD"/>
</dbReference>
<feature type="transmembrane region" description="Helical" evidence="6">
    <location>
        <begin position="335"/>
        <end position="355"/>
    </location>
</feature>
<evidence type="ECO:0000313" key="10">
    <source>
        <dbReference type="Proteomes" id="UP000316316"/>
    </source>
</evidence>
<dbReference type="Pfam" id="PF12704">
    <property type="entry name" value="MacB_PCD"/>
    <property type="match status" value="1"/>
</dbReference>
<dbReference type="EMBL" id="PDXQ01000002">
    <property type="protein sequence ID" value="TRZ29006.1"/>
    <property type="molecule type" value="Genomic_DNA"/>
</dbReference>
<feature type="transmembrane region" description="Helical" evidence="6">
    <location>
        <begin position="376"/>
        <end position="397"/>
    </location>
</feature>
<keyword evidence="5 6" id="KW-0472">Membrane</keyword>
<keyword evidence="3 6" id="KW-0812">Transmembrane</keyword>